<keyword evidence="2" id="KW-0143">Chaperone</keyword>
<dbReference type="EMBL" id="JBBPBM010000007">
    <property type="protein sequence ID" value="KAK8574389.1"/>
    <property type="molecule type" value="Genomic_DNA"/>
</dbReference>
<keyword evidence="5" id="KW-1185">Reference proteome</keyword>
<dbReference type="PANTHER" id="PTHR11528">
    <property type="entry name" value="HEAT SHOCK PROTEIN 90 FAMILY MEMBER"/>
    <property type="match status" value="1"/>
</dbReference>
<accession>A0ABR2F7Y9</accession>
<feature type="signal peptide" evidence="3">
    <location>
        <begin position="1"/>
        <end position="23"/>
    </location>
</feature>
<evidence type="ECO:0000256" key="1">
    <source>
        <dbReference type="ARBA" id="ARBA00008239"/>
    </source>
</evidence>
<reference evidence="4 5" key="1">
    <citation type="journal article" date="2024" name="G3 (Bethesda)">
        <title>Genome assembly of Hibiscus sabdariffa L. provides insights into metabolisms of medicinal natural products.</title>
        <authorList>
            <person name="Kim T."/>
        </authorList>
    </citation>
    <scope>NUCLEOTIDE SEQUENCE [LARGE SCALE GENOMIC DNA]</scope>
    <source>
        <strain evidence="4">TK-2024</strain>
        <tissue evidence="4">Old leaves</tissue>
    </source>
</reference>
<dbReference type="SUPFAM" id="SSF54211">
    <property type="entry name" value="Ribosomal protein S5 domain 2-like"/>
    <property type="match status" value="1"/>
</dbReference>
<evidence type="ECO:0000256" key="2">
    <source>
        <dbReference type="ARBA" id="ARBA00023186"/>
    </source>
</evidence>
<gene>
    <name evidence="4" type="ORF">V6N12_062084</name>
</gene>
<dbReference type="Proteomes" id="UP001472677">
    <property type="component" value="Unassembled WGS sequence"/>
</dbReference>
<evidence type="ECO:0000256" key="3">
    <source>
        <dbReference type="SAM" id="SignalP"/>
    </source>
</evidence>
<dbReference type="Gene3D" id="3.40.50.11260">
    <property type="match status" value="1"/>
</dbReference>
<organism evidence="4 5">
    <name type="scientific">Hibiscus sabdariffa</name>
    <name type="common">roselle</name>
    <dbReference type="NCBI Taxonomy" id="183260"/>
    <lineage>
        <taxon>Eukaryota</taxon>
        <taxon>Viridiplantae</taxon>
        <taxon>Streptophyta</taxon>
        <taxon>Embryophyta</taxon>
        <taxon>Tracheophyta</taxon>
        <taxon>Spermatophyta</taxon>
        <taxon>Magnoliopsida</taxon>
        <taxon>eudicotyledons</taxon>
        <taxon>Gunneridae</taxon>
        <taxon>Pentapetalae</taxon>
        <taxon>rosids</taxon>
        <taxon>malvids</taxon>
        <taxon>Malvales</taxon>
        <taxon>Malvaceae</taxon>
        <taxon>Malvoideae</taxon>
        <taxon>Hibiscus</taxon>
    </lineage>
</organism>
<dbReference type="Pfam" id="PF00183">
    <property type="entry name" value="HSP90"/>
    <property type="match status" value="1"/>
</dbReference>
<evidence type="ECO:0000313" key="5">
    <source>
        <dbReference type="Proteomes" id="UP001472677"/>
    </source>
</evidence>
<feature type="chain" id="PRO_5046149962" evidence="3">
    <location>
        <begin position="24"/>
        <end position="150"/>
    </location>
</feature>
<proteinExistence type="inferred from homology"/>
<protein>
    <submittedName>
        <fullName evidence="4">Uncharacterized protein</fullName>
    </submittedName>
</protein>
<dbReference type="InterPro" id="IPR037196">
    <property type="entry name" value="HSP90_C"/>
</dbReference>
<evidence type="ECO:0000313" key="4">
    <source>
        <dbReference type="EMBL" id="KAK8574389.1"/>
    </source>
</evidence>
<dbReference type="InterPro" id="IPR020568">
    <property type="entry name" value="Ribosomal_Su5_D2-typ_SF"/>
</dbReference>
<comment type="caution">
    <text evidence="4">The sequence shown here is derived from an EMBL/GenBank/DDBJ whole genome shotgun (WGS) entry which is preliminary data.</text>
</comment>
<dbReference type="InterPro" id="IPR001404">
    <property type="entry name" value="Hsp90_fam"/>
</dbReference>
<comment type="similarity">
    <text evidence="1">Belongs to the heat shock protein 90 family.</text>
</comment>
<dbReference type="Gene3D" id="1.20.120.790">
    <property type="entry name" value="Heat shock protein 90, C-terminal domain"/>
    <property type="match status" value="1"/>
</dbReference>
<name>A0ABR2F7Y9_9ROSI</name>
<sequence length="150" mass="17429">MIGQFGVSFYLAYLVVEIVIVTTNHNIDEMTSPKDYVTRMDSQNDIYYITDESMMVVENSLFLEKLNRDYEVLYMVDVIDVYVIRQLKEFEGKKLVSTTKEGLKLDESEDEKRMREDLKENFVGVCKVLKDVLGDKVEKVVVSDYVIDSP</sequence>
<keyword evidence="3" id="KW-0732">Signal</keyword>